<feature type="transmembrane region" description="Helical" evidence="13">
    <location>
        <begin position="94"/>
        <end position="113"/>
    </location>
</feature>
<comment type="subcellular location">
    <subcellularLocation>
        <location evidence="1">Cell membrane</location>
        <topology evidence="1">Multi-pass membrane protein</topology>
    </subcellularLocation>
    <subcellularLocation>
        <location evidence="2">Golgi apparatus membrane</location>
        <topology evidence="2">Multi-pass membrane protein</topology>
    </subcellularLocation>
</comment>
<keyword evidence="10 13" id="KW-1133">Transmembrane helix</keyword>
<feature type="transmembrane region" description="Helical" evidence="13">
    <location>
        <begin position="6"/>
        <end position="26"/>
    </location>
</feature>
<feature type="transmembrane region" description="Helical" evidence="13">
    <location>
        <begin position="125"/>
        <end position="147"/>
    </location>
</feature>
<keyword evidence="12 13" id="KW-0472">Membrane</keyword>
<keyword evidence="8 13" id="KW-0812">Transmembrane</keyword>
<dbReference type="AlphaFoldDB" id="A0AAW2E8W1"/>
<dbReference type="EMBL" id="JADYXP020000034">
    <property type="protein sequence ID" value="KAL0098824.1"/>
    <property type="molecule type" value="Genomic_DNA"/>
</dbReference>
<keyword evidence="11" id="KW-0333">Golgi apparatus</keyword>
<evidence type="ECO:0000256" key="6">
    <source>
        <dbReference type="ARBA" id="ARBA00022475"/>
    </source>
</evidence>
<evidence type="ECO:0000256" key="4">
    <source>
        <dbReference type="ARBA" id="ARBA00021741"/>
    </source>
</evidence>
<evidence type="ECO:0000256" key="1">
    <source>
        <dbReference type="ARBA" id="ARBA00004651"/>
    </source>
</evidence>
<dbReference type="PANTHER" id="PTHR10791">
    <property type="entry name" value="RAG1-ACTIVATING PROTEIN 1"/>
    <property type="match status" value="1"/>
</dbReference>
<evidence type="ECO:0000256" key="5">
    <source>
        <dbReference type="ARBA" id="ARBA00022448"/>
    </source>
</evidence>
<dbReference type="Pfam" id="PF03083">
    <property type="entry name" value="MtN3_slv"/>
    <property type="match status" value="2"/>
</dbReference>
<protein>
    <recommendedName>
        <fullName evidence="4">Sugar transporter SWEET1</fullName>
    </recommendedName>
</protein>
<comment type="similarity">
    <text evidence="3">Belongs to the SWEET sugar transporter family.</text>
</comment>
<dbReference type="Gene3D" id="1.20.1280.290">
    <property type="match status" value="2"/>
</dbReference>
<gene>
    <name evidence="14" type="ORF">PUN28_020769</name>
</gene>
<keyword evidence="6" id="KW-1003">Cell membrane</keyword>
<sequence>MEIKDALAYSASICTVLQFLAGILVCKKYIKNGTTGDSSGLAFVTCFMSCSLWLRYGILIKDSFIISVNIFGTLLQICYILIHISYNVKRSVTIKQFTIAICLVLFVYIYSIYQKNQTVAVRHVGFLSCSLTILFFASPLTSLAHVVRMKSTESLPFPIIISSMIVSCQWFAYGCLLSDQFIQIPNFMGCILSAFQLCFFVIYSNKRTDQVYFI</sequence>
<evidence type="ECO:0000256" key="13">
    <source>
        <dbReference type="SAM" id="Phobius"/>
    </source>
</evidence>
<dbReference type="Proteomes" id="UP001430953">
    <property type="component" value="Unassembled WGS sequence"/>
</dbReference>
<evidence type="ECO:0000256" key="2">
    <source>
        <dbReference type="ARBA" id="ARBA00004653"/>
    </source>
</evidence>
<organism evidence="14 15">
    <name type="scientific">Cardiocondyla obscurior</name>
    <dbReference type="NCBI Taxonomy" id="286306"/>
    <lineage>
        <taxon>Eukaryota</taxon>
        <taxon>Metazoa</taxon>
        <taxon>Ecdysozoa</taxon>
        <taxon>Arthropoda</taxon>
        <taxon>Hexapoda</taxon>
        <taxon>Insecta</taxon>
        <taxon>Pterygota</taxon>
        <taxon>Neoptera</taxon>
        <taxon>Endopterygota</taxon>
        <taxon>Hymenoptera</taxon>
        <taxon>Apocrita</taxon>
        <taxon>Aculeata</taxon>
        <taxon>Formicoidea</taxon>
        <taxon>Formicidae</taxon>
        <taxon>Myrmicinae</taxon>
        <taxon>Cardiocondyla</taxon>
    </lineage>
</organism>
<reference evidence="14 15" key="1">
    <citation type="submission" date="2023-03" db="EMBL/GenBank/DDBJ databases">
        <title>High recombination rates correlate with genetic variation in Cardiocondyla obscurior ants.</title>
        <authorList>
            <person name="Errbii M."/>
        </authorList>
    </citation>
    <scope>NUCLEOTIDE SEQUENCE [LARGE SCALE GENOMIC DNA]</scope>
    <source>
        <strain evidence="14">Alpha-2009</strain>
        <tissue evidence="14">Whole body</tissue>
    </source>
</reference>
<dbReference type="InterPro" id="IPR047664">
    <property type="entry name" value="SWEET"/>
</dbReference>
<keyword evidence="7" id="KW-0762">Sugar transport</keyword>
<evidence type="ECO:0000313" key="14">
    <source>
        <dbReference type="EMBL" id="KAL0098824.1"/>
    </source>
</evidence>
<keyword evidence="9" id="KW-0677">Repeat</keyword>
<dbReference type="InterPro" id="IPR004316">
    <property type="entry name" value="SWEET_rpt"/>
</dbReference>
<evidence type="ECO:0000256" key="11">
    <source>
        <dbReference type="ARBA" id="ARBA00023034"/>
    </source>
</evidence>
<evidence type="ECO:0000256" key="9">
    <source>
        <dbReference type="ARBA" id="ARBA00022737"/>
    </source>
</evidence>
<dbReference type="GO" id="GO:0005886">
    <property type="term" value="C:plasma membrane"/>
    <property type="evidence" value="ECO:0007669"/>
    <property type="project" value="UniProtKB-SubCell"/>
</dbReference>
<dbReference type="GO" id="GO:0051119">
    <property type="term" value="F:sugar transmembrane transporter activity"/>
    <property type="evidence" value="ECO:0007669"/>
    <property type="project" value="InterPro"/>
</dbReference>
<evidence type="ECO:0000256" key="10">
    <source>
        <dbReference type="ARBA" id="ARBA00022989"/>
    </source>
</evidence>
<dbReference type="FunFam" id="1.20.1280.290:FF:000004">
    <property type="entry name" value="Sugar transporter SWEET"/>
    <property type="match status" value="1"/>
</dbReference>
<comment type="caution">
    <text evidence="14">The sequence shown here is derived from an EMBL/GenBank/DDBJ whole genome shotgun (WGS) entry which is preliminary data.</text>
</comment>
<evidence type="ECO:0000256" key="3">
    <source>
        <dbReference type="ARBA" id="ARBA00007809"/>
    </source>
</evidence>
<dbReference type="GO" id="GO:0000139">
    <property type="term" value="C:Golgi membrane"/>
    <property type="evidence" value="ECO:0007669"/>
    <property type="project" value="UniProtKB-SubCell"/>
</dbReference>
<evidence type="ECO:0000313" key="15">
    <source>
        <dbReference type="Proteomes" id="UP001430953"/>
    </source>
</evidence>
<accession>A0AAW2E8W1</accession>
<keyword evidence="5" id="KW-0813">Transport</keyword>
<evidence type="ECO:0000256" key="12">
    <source>
        <dbReference type="ARBA" id="ARBA00023136"/>
    </source>
</evidence>
<name>A0AAW2E8W1_9HYME</name>
<dbReference type="PANTHER" id="PTHR10791:SF112">
    <property type="entry name" value="SUGAR TRANSPORTER SWEET1"/>
    <property type="match status" value="1"/>
</dbReference>
<evidence type="ECO:0000256" key="8">
    <source>
        <dbReference type="ARBA" id="ARBA00022692"/>
    </source>
</evidence>
<feature type="transmembrane region" description="Helical" evidence="13">
    <location>
        <begin position="38"/>
        <end position="58"/>
    </location>
</feature>
<feature type="transmembrane region" description="Helical" evidence="13">
    <location>
        <begin position="64"/>
        <end position="82"/>
    </location>
</feature>
<evidence type="ECO:0000256" key="7">
    <source>
        <dbReference type="ARBA" id="ARBA00022597"/>
    </source>
</evidence>
<proteinExistence type="inferred from homology"/>
<keyword evidence="15" id="KW-1185">Reference proteome</keyword>
<feature type="transmembrane region" description="Helical" evidence="13">
    <location>
        <begin position="184"/>
        <end position="203"/>
    </location>
</feature>